<keyword evidence="4" id="KW-1185">Reference proteome</keyword>
<reference evidence="3 4" key="1">
    <citation type="journal article" date="2015" name="Infect. Genet. Evol.">
        <title>Genomic sequences of six botulinum neurotoxin-producing strains representing three clostridial species illustrate the mobility and diversity of botulinum neurotoxin genes.</title>
        <authorList>
            <person name="Smith T.J."/>
            <person name="Hill K.K."/>
            <person name="Xie G."/>
            <person name="Foley B.T."/>
            <person name="Williamson C.H."/>
            <person name="Foster J.T."/>
            <person name="Johnson S.L."/>
            <person name="Chertkov O."/>
            <person name="Teshima H."/>
            <person name="Gibbons H.S."/>
            <person name="Johnsky L.A."/>
            <person name="Karavis M.A."/>
            <person name="Smith L.A."/>
        </authorList>
    </citation>
    <scope>NUCLEOTIDE SEQUENCE [LARGE SCALE GENOMIC DNA]</scope>
    <source>
        <strain evidence="3 4">CDC 2741</strain>
    </source>
</reference>
<accession>A0A0C1U5F6</accession>
<sequence length="320" mass="35441">MTINNVIEKIKESKKVAITFHTSPDGDSLGSSTALTLALRSLGKDCSILCKEAIPQTFTYLPCSEEITGENYNVEKDIDLVIVLDCGDFKRINAEILLEDRNYTLINLDHHMSNELYGDLNYVNTNAAAVGEIVYQILKLLDISLTKEIGIALYTSLLTDTGSFRHSNTTSDTHNIAGDIINTGIDFSEIHRIIFDNKSFNKVKLYGKVIETMTLECNKKVVFMELTNKILKELNLDGSDTSDLIAFGSKVEGAEVTVLIKESEDGVKVSLRSKNKVDVRKVAEDFNGGGHIRAAGFVAESNIQTIKEKLITILEKELIQ</sequence>
<name>A0A0C1U5F6_9CLOT</name>
<dbReference type="EMBL" id="AYSO01000015">
    <property type="protein sequence ID" value="KIE46958.1"/>
    <property type="molecule type" value="Genomic_DNA"/>
</dbReference>
<evidence type="ECO:0000259" key="2">
    <source>
        <dbReference type="Pfam" id="PF02272"/>
    </source>
</evidence>
<gene>
    <name evidence="3" type="ORF">U732_1166</name>
</gene>
<dbReference type="InterPro" id="IPR051319">
    <property type="entry name" value="Oligoribo/pAp-PDE_c-di-AMP_PDE"/>
</dbReference>
<dbReference type="Pfam" id="PF02272">
    <property type="entry name" value="DHHA1"/>
    <property type="match status" value="1"/>
</dbReference>
<dbReference type="PANTHER" id="PTHR47618">
    <property type="entry name" value="BIFUNCTIONAL OLIGORIBONUCLEASE AND PAP PHOSPHATASE NRNA"/>
    <property type="match status" value="1"/>
</dbReference>
<dbReference type="Gene3D" id="3.90.1640.10">
    <property type="entry name" value="inorganic pyrophosphatase (n-terminal core)"/>
    <property type="match status" value="1"/>
</dbReference>
<proteinExistence type="predicted"/>
<dbReference type="RefSeq" id="WP_039631977.1">
    <property type="nucleotide sequence ID" value="NZ_AYSO01000015.1"/>
</dbReference>
<dbReference type="GO" id="GO:0003676">
    <property type="term" value="F:nucleic acid binding"/>
    <property type="evidence" value="ECO:0007669"/>
    <property type="project" value="InterPro"/>
</dbReference>
<dbReference type="OrthoDB" id="9803668at2"/>
<dbReference type="InterPro" id="IPR001667">
    <property type="entry name" value="DDH_dom"/>
</dbReference>
<dbReference type="Proteomes" id="UP000031366">
    <property type="component" value="Unassembled WGS sequence"/>
</dbReference>
<dbReference type="Pfam" id="PF01368">
    <property type="entry name" value="DHH"/>
    <property type="match status" value="1"/>
</dbReference>
<dbReference type="Gene3D" id="3.10.310.30">
    <property type="match status" value="1"/>
</dbReference>
<evidence type="ECO:0000313" key="3">
    <source>
        <dbReference type="EMBL" id="KIE46958.1"/>
    </source>
</evidence>
<feature type="domain" description="DHHA1" evidence="2">
    <location>
        <begin position="233"/>
        <end position="315"/>
    </location>
</feature>
<dbReference type="SUPFAM" id="SSF64182">
    <property type="entry name" value="DHH phosphoesterases"/>
    <property type="match status" value="1"/>
</dbReference>
<comment type="caution">
    <text evidence="3">The sequence shown here is derived from an EMBL/GenBank/DDBJ whole genome shotgun (WGS) entry which is preliminary data.</text>
</comment>
<organism evidence="3 4">
    <name type="scientific">Clostridium argentinense CDC 2741</name>
    <dbReference type="NCBI Taxonomy" id="1418104"/>
    <lineage>
        <taxon>Bacteria</taxon>
        <taxon>Bacillati</taxon>
        <taxon>Bacillota</taxon>
        <taxon>Clostridia</taxon>
        <taxon>Eubacteriales</taxon>
        <taxon>Clostridiaceae</taxon>
        <taxon>Clostridium</taxon>
    </lineage>
</organism>
<dbReference type="InterPro" id="IPR038763">
    <property type="entry name" value="DHH_sf"/>
</dbReference>
<feature type="domain" description="DDH" evidence="1">
    <location>
        <begin position="15"/>
        <end position="141"/>
    </location>
</feature>
<evidence type="ECO:0000259" key="1">
    <source>
        <dbReference type="Pfam" id="PF01368"/>
    </source>
</evidence>
<protein>
    <submittedName>
        <fullName evidence="3">DHH family protein</fullName>
    </submittedName>
</protein>
<evidence type="ECO:0000313" key="4">
    <source>
        <dbReference type="Proteomes" id="UP000031366"/>
    </source>
</evidence>
<dbReference type="STRING" id="29341.RSJ17_14360"/>
<dbReference type="PANTHER" id="PTHR47618:SF1">
    <property type="entry name" value="BIFUNCTIONAL OLIGORIBONUCLEASE AND PAP PHOSPHATASE NRNA"/>
    <property type="match status" value="1"/>
</dbReference>
<dbReference type="AlphaFoldDB" id="A0A0C1U5F6"/>
<dbReference type="InterPro" id="IPR003156">
    <property type="entry name" value="DHHA1_dom"/>
</dbReference>